<feature type="active site" description="Acyl-thioester intermediate" evidence="2">
    <location>
        <position position="154"/>
    </location>
</feature>
<dbReference type="InterPro" id="IPR005754">
    <property type="entry name" value="Sortase"/>
</dbReference>
<proteinExistence type="predicted"/>
<dbReference type="CDD" id="cd05828">
    <property type="entry name" value="Sortase_D_1"/>
    <property type="match status" value="1"/>
</dbReference>
<evidence type="ECO:0000313" key="3">
    <source>
        <dbReference type="EMBL" id="MCH1625079.1"/>
    </source>
</evidence>
<dbReference type="NCBIfam" id="NF033746">
    <property type="entry name" value="class_D_sortase"/>
    <property type="match status" value="1"/>
</dbReference>
<feature type="active site" description="Proton donor/acceptor" evidence="2">
    <location>
        <position position="96"/>
    </location>
</feature>
<dbReference type="RefSeq" id="WP_240254032.1">
    <property type="nucleotide sequence ID" value="NZ_JAKTTI010000007.1"/>
</dbReference>
<dbReference type="Proteomes" id="UP001431131">
    <property type="component" value="Unassembled WGS sequence"/>
</dbReference>
<dbReference type="AlphaFoldDB" id="A0AAW5E0H2"/>
<dbReference type="Pfam" id="PF04203">
    <property type="entry name" value="Sortase"/>
    <property type="match status" value="1"/>
</dbReference>
<sequence length="176" mass="20008">MGYTFFQMWKIENLEGKALVQAEELVGRPRKDSLTQTIDVPIFKKGDAVGVLEVPKLNVKLPIVEGTDEAELRKGVGHFIGTGYPTQNDQIVLSGHRETVFKRLGELTIGDIFIMKMQYGDFTYKIEDIKIVHANDRTIIVPTFPKEVLTVTTCYPFRYIGNAPKRYIIMAKRVND</sequence>
<gene>
    <name evidence="3" type="ORF">MJG50_07045</name>
</gene>
<comment type="caution">
    <text evidence="3">The sequence shown here is derived from an EMBL/GenBank/DDBJ whole genome shotgun (WGS) entry which is preliminary data.</text>
</comment>
<dbReference type="InterPro" id="IPR053525">
    <property type="entry name" value="Sortase_D"/>
</dbReference>
<name>A0AAW5E0H2_9BACI</name>
<keyword evidence="4" id="KW-1185">Reference proteome</keyword>
<dbReference type="InterPro" id="IPR023365">
    <property type="entry name" value="Sortase_dom-sf"/>
</dbReference>
<dbReference type="Gene3D" id="2.40.260.10">
    <property type="entry name" value="Sortase"/>
    <property type="match status" value="1"/>
</dbReference>
<keyword evidence="1" id="KW-0378">Hydrolase</keyword>
<evidence type="ECO:0000256" key="1">
    <source>
        <dbReference type="ARBA" id="ARBA00022801"/>
    </source>
</evidence>
<dbReference type="EMBL" id="JAKTTI010000007">
    <property type="protein sequence ID" value="MCH1625079.1"/>
    <property type="molecule type" value="Genomic_DNA"/>
</dbReference>
<dbReference type="InterPro" id="IPR041999">
    <property type="entry name" value="Sortase_D_1"/>
</dbReference>
<evidence type="ECO:0000313" key="4">
    <source>
        <dbReference type="Proteomes" id="UP001431131"/>
    </source>
</evidence>
<dbReference type="NCBIfam" id="TIGR01076">
    <property type="entry name" value="sortase_fam"/>
    <property type="match status" value="1"/>
</dbReference>
<evidence type="ECO:0000256" key="2">
    <source>
        <dbReference type="PIRSR" id="PIRSR605754-1"/>
    </source>
</evidence>
<organism evidence="3 4">
    <name type="scientific">Fredinandcohnia quinoae</name>
    <dbReference type="NCBI Taxonomy" id="2918902"/>
    <lineage>
        <taxon>Bacteria</taxon>
        <taxon>Bacillati</taxon>
        <taxon>Bacillota</taxon>
        <taxon>Bacilli</taxon>
        <taxon>Bacillales</taxon>
        <taxon>Bacillaceae</taxon>
        <taxon>Fredinandcohnia</taxon>
    </lineage>
</organism>
<accession>A0AAW5E0H2</accession>
<dbReference type="GO" id="GO:0016787">
    <property type="term" value="F:hydrolase activity"/>
    <property type="evidence" value="ECO:0007669"/>
    <property type="project" value="UniProtKB-KW"/>
</dbReference>
<reference evidence="3" key="1">
    <citation type="submission" date="2022-02" db="EMBL/GenBank/DDBJ databases">
        <title>Fredinandcohnia quinoae sp. nov. isolated from Chenopodium quinoa seeds.</title>
        <authorList>
            <person name="Saati-Santamaria Z."/>
            <person name="Flores-Felix J.D."/>
            <person name="Igual J.M."/>
            <person name="Velazquez E."/>
            <person name="Garcia-Fraile P."/>
            <person name="Martinez-Molina E."/>
        </authorList>
    </citation>
    <scope>NUCLEOTIDE SEQUENCE</scope>
    <source>
        <strain evidence="3">SECRCQ15</strain>
    </source>
</reference>
<protein>
    <submittedName>
        <fullName evidence="3">Class D sortase</fullName>
    </submittedName>
</protein>
<dbReference type="SUPFAM" id="SSF63817">
    <property type="entry name" value="Sortase"/>
    <property type="match status" value="1"/>
</dbReference>